<dbReference type="SUPFAM" id="SSF56601">
    <property type="entry name" value="beta-lactamase/transpeptidase-like"/>
    <property type="match status" value="1"/>
</dbReference>
<proteinExistence type="inferred from homology"/>
<dbReference type="PRINTS" id="PR00922">
    <property type="entry name" value="DADACBPTASE3"/>
</dbReference>
<sequence>MNLSRREILAALGAMMVPSVTLAESSAIAIAPAAPPLVFDAEAAITAAKLGAEVSFAVIDPASGQVIASRHENSAMAPASTLKIVTSLYALEKLGADHRFVTRVWRSGDTLILAGGGDPLLDTDGLAKLAAATAENWQGPAPTKFQVWGGALPQIDRLSATQDEHLPYNPSLSGMILNFNRVHLGWRQGKMSLEARGAKQSPRAYTVTIGAADRRAPLFTYDGSGKKEAWTISRGAIAKSGSRWLPVRHPELYAGDVFQTLCRAKGLILPSAEVATVAPSGTEITKLESESLTTIVRGMLKYSTNLTAEVIGIAASGASTPESSAKAMQEWLRGLLPNEQFVFHDHSGLSAENRLTAMSLARLVADQGRRRGLQEVLKHIPLRDEKGKSKQSPIEVLAKTGTLNFVSNLSGYAQTPDGRAVAFAILTGDEARRSASEGKEMPDGVSTWTRRSKVLQQALIEGWIEALPAQIAAPAGVTQPASVLR</sequence>
<dbReference type="GO" id="GO:0009002">
    <property type="term" value="F:serine-type D-Ala-D-Ala carboxypeptidase activity"/>
    <property type="evidence" value="ECO:0007669"/>
    <property type="project" value="UniProtKB-EC"/>
</dbReference>
<evidence type="ECO:0000256" key="2">
    <source>
        <dbReference type="ARBA" id="ARBA00022801"/>
    </source>
</evidence>
<accession>A0A6L6JDS3</accession>
<dbReference type="GO" id="GO:0000270">
    <property type="term" value="P:peptidoglycan metabolic process"/>
    <property type="evidence" value="ECO:0007669"/>
    <property type="project" value="TreeGrafter"/>
</dbReference>
<dbReference type="InterPro" id="IPR000667">
    <property type="entry name" value="Peptidase_S13"/>
</dbReference>
<dbReference type="Proteomes" id="UP000478183">
    <property type="component" value="Unassembled WGS sequence"/>
</dbReference>
<evidence type="ECO:0000313" key="4">
    <source>
        <dbReference type="EMBL" id="MTH79666.1"/>
    </source>
</evidence>
<evidence type="ECO:0000313" key="5">
    <source>
        <dbReference type="Proteomes" id="UP000478183"/>
    </source>
</evidence>
<dbReference type="PANTHER" id="PTHR30023">
    <property type="entry name" value="D-ALANYL-D-ALANINE CARBOXYPEPTIDASE"/>
    <property type="match status" value="1"/>
</dbReference>
<dbReference type="RefSeq" id="WP_155097014.1">
    <property type="nucleotide sequence ID" value="NZ_WMIE01000018.1"/>
</dbReference>
<protein>
    <submittedName>
        <fullName evidence="4">D-alanyl-D-alanine carboxypeptidase/D-alanyl-D-alanine-endopeptidase</fullName>
        <ecNumber evidence="4">3.4.16.4</ecNumber>
    </submittedName>
</protein>
<dbReference type="EC" id="3.4.16.4" evidence="4"/>
<evidence type="ECO:0000256" key="1">
    <source>
        <dbReference type="ARBA" id="ARBA00006096"/>
    </source>
</evidence>
<dbReference type="PANTHER" id="PTHR30023:SF0">
    <property type="entry name" value="PENICILLIN-SENSITIVE CARBOXYPEPTIDASE A"/>
    <property type="match status" value="1"/>
</dbReference>
<comment type="caution">
    <text evidence="4">The sequence shown here is derived from an EMBL/GenBank/DDBJ whole genome shotgun (WGS) entry which is preliminary data.</text>
</comment>
<dbReference type="Gene3D" id="3.40.710.10">
    <property type="entry name" value="DD-peptidase/beta-lactamase superfamily"/>
    <property type="match status" value="2"/>
</dbReference>
<gene>
    <name evidence="4" type="primary">dacB</name>
    <name evidence="4" type="ORF">GL286_18290</name>
</gene>
<dbReference type="NCBIfam" id="TIGR00666">
    <property type="entry name" value="PBP4"/>
    <property type="match status" value="1"/>
</dbReference>
<keyword evidence="2 4" id="KW-0378">Hydrolase</keyword>
<keyword evidence="5" id="KW-1185">Reference proteome</keyword>
<dbReference type="OrthoDB" id="5372081at2"/>
<evidence type="ECO:0000256" key="3">
    <source>
        <dbReference type="SAM" id="SignalP"/>
    </source>
</evidence>
<feature type="signal peptide" evidence="3">
    <location>
        <begin position="1"/>
        <end position="23"/>
    </location>
</feature>
<feature type="chain" id="PRO_5027010990" evidence="3">
    <location>
        <begin position="24"/>
        <end position="485"/>
    </location>
</feature>
<keyword evidence="3" id="KW-0732">Signal</keyword>
<dbReference type="EMBL" id="WMIE01000018">
    <property type="protein sequence ID" value="MTH79666.1"/>
    <property type="molecule type" value="Genomic_DNA"/>
</dbReference>
<dbReference type="GO" id="GO:0006508">
    <property type="term" value="P:proteolysis"/>
    <property type="evidence" value="ECO:0007669"/>
    <property type="project" value="InterPro"/>
</dbReference>
<keyword evidence="4" id="KW-0121">Carboxypeptidase</keyword>
<dbReference type="AlphaFoldDB" id="A0A6L6JDS3"/>
<dbReference type="InterPro" id="IPR012338">
    <property type="entry name" value="Beta-lactam/transpept-like"/>
</dbReference>
<name>A0A6L6JDS3_9RHOB</name>
<organism evidence="4 5">
    <name type="scientific">Paracoccus aestuariivivens</name>
    <dbReference type="NCBI Taxonomy" id="1820333"/>
    <lineage>
        <taxon>Bacteria</taxon>
        <taxon>Pseudomonadati</taxon>
        <taxon>Pseudomonadota</taxon>
        <taxon>Alphaproteobacteria</taxon>
        <taxon>Rhodobacterales</taxon>
        <taxon>Paracoccaceae</taxon>
        <taxon>Paracoccus</taxon>
    </lineage>
</organism>
<comment type="similarity">
    <text evidence="1">Belongs to the peptidase S13 family.</text>
</comment>
<reference evidence="4 5" key="1">
    <citation type="submission" date="2019-11" db="EMBL/GenBank/DDBJ databases">
        <authorList>
            <person name="Dong K."/>
        </authorList>
    </citation>
    <scope>NUCLEOTIDE SEQUENCE [LARGE SCALE GENOMIC DNA]</scope>
    <source>
        <strain evidence="4 5">NBRC 111993</strain>
    </source>
</reference>
<keyword evidence="4" id="KW-0645">Protease</keyword>
<dbReference type="Pfam" id="PF02113">
    <property type="entry name" value="Peptidase_S13"/>
    <property type="match status" value="1"/>
</dbReference>